<evidence type="ECO:0000313" key="2">
    <source>
        <dbReference type="Proteomes" id="UP000323082"/>
    </source>
</evidence>
<accession>A0A5B2UBC3</accession>
<reference evidence="1 2" key="1">
    <citation type="journal article" date="2015" name="Int. J. Syst. Evol. Microbiol.">
        <title>Chryseobacterium sediminis sp. nov., isolated from a river sediment.</title>
        <authorList>
            <person name="Kampfer P."/>
            <person name="Busse H.J."/>
            <person name="McInroy J.A."/>
            <person name="Glaeser S.P."/>
        </authorList>
    </citation>
    <scope>NUCLEOTIDE SEQUENCE [LARGE SCALE GENOMIC DNA]</scope>
    <source>
        <strain evidence="1 2">IMT-174</strain>
    </source>
</reference>
<sequence length="134" mass="16004">MRKEWREYHSENGEIWEIFADTSDNEKKEDLISRSGSNAIMRKYMKTLDYIQVTIIPCARIIDDIKKREGKEKYFRLKINLLNGEDWFGISSSFFDKEEIEKLSNMFIGLTKRQAERIWIAKKLGNFNTNRLDL</sequence>
<evidence type="ECO:0000313" key="1">
    <source>
        <dbReference type="EMBL" id="KAA2223862.1"/>
    </source>
</evidence>
<proteinExistence type="predicted"/>
<dbReference type="AlphaFoldDB" id="A0A5B2UBC3"/>
<dbReference type="EMBL" id="VUNZ01000001">
    <property type="protein sequence ID" value="KAA2223862.1"/>
    <property type="molecule type" value="Genomic_DNA"/>
</dbReference>
<dbReference type="OrthoDB" id="1148413at2"/>
<name>A0A5B2UBC3_9FLAO</name>
<organism evidence="1 2">
    <name type="scientific">Chryseobacterium sediminis</name>
    <dbReference type="NCBI Taxonomy" id="1679494"/>
    <lineage>
        <taxon>Bacteria</taxon>
        <taxon>Pseudomonadati</taxon>
        <taxon>Bacteroidota</taxon>
        <taxon>Flavobacteriia</taxon>
        <taxon>Flavobacteriales</taxon>
        <taxon>Weeksellaceae</taxon>
        <taxon>Chryseobacterium group</taxon>
        <taxon>Chryseobacterium</taxon>
    </lineage>
</organism>
<dbReference type="RefSeq" id="WP_149832768.1">
    <property type="nucleotide sequence ID" value="NZ_VUNZ01000001.1"/>
</dbReference>
<gene>
    <name evidence="1" type="ORF">FW780_06610</name>
</gene>
<protein>
    <submittedName>
        <fullName evidence="1">Uncharacterized protein</fullName>
    </submittedName>
</protein>
<dbReference type="Proteomes" id="UP000323082">
    <property type="component" value="Unassembled WGS sequence"/>
</dbReference>
<comment type="caution">
    <text evidence="1">The sequence shown here is derived from an EMBL/GenBank/DDBJ whole genome shotgun (WGS) entry which is preliminary data.</text>
</comment>